<dbReference type="InterPro" id="IPR011990">
    <property type="entry name" value="TPR-like_helical_dom_sf"/>
</dbReference>
<dbReference type="PROSITE" id="PS51996">
    <property type="entry name" value="TR_MART"/>
    <property type="match status" value="1"/>
</dbReference>
<dbReference type="InterPro" id="IPR003540">
    <property type="entry name" value="ADP-ribosyltransferase"/>
</dbReference>
<gene>
    <name evidence="3" type="ORF">GPM918_LOCUS37573</name>
    <name evidence="2" type="ORF">OVA965_LOCUS5270</name>
    <name evidence="5" type="ORF">SRO942_LOCUS38345</name>
    <name evidence="4" type="ORF">TMI583_LOCUS5268</name>
</gene>
<dbReference type="AlphaFoldDB" id="A0A815USI0"/>
<dbReference type="EMBL" id="CAJNOK010001466">
    <property type="protein sequence ID" value="CAF0813490.1"/>
    <property type="molecule type" value="Genomic_DNA"/>
</dbReference>
<evidence type="ECO:0000313" key="6">
    <source>
        <dbReference type="Proteomes" id="UP000663829"/>
    </source>
</evidence>
<organism evidence="3 6">
    <name type="scientific">Didymodactylos carnosus</name>
    <dbReference type="NCBI Taxonomy" id="1234261"/>
    <lineage>
        <taxon>Eukaryota</taxon>
        <taxon>Metazoa</taxon>
        <taxon>Spiralia</taxon>
        <taxon>Gnathifera</taxon>
        <taxon>Rotifera</taxon>
        <taxon>Eurotatoria</taxon>
        <taxon>Bdelloidea</taxon>
        <taxon>Philodinida</taxon>
        <taxon>Philodinidae</taxon>
        <taxon>Didymodactylos</taxon>
    </lineage>
</organism>
<evidence type="ECO:0000313" key="2">
    <source>
        <dbReference type="EMBL" id="CAF0813490.1"/>
    </source>
</evidence>
<evidence type="ECO:0000313" key="3">
    <source>
        <dbReference type="EMBL" id="CAF1521502.1"/>
    </source>
</evidence>
<dbReference type="Gene3D" id="1.25.40.10">
    <property type="entry name" value="Tetratricopeptide repeat domain"/>
    <property type="match status" value="1"/>
</dbReference>
<reference evidence="3" key="1">
    <citation type="submission" date="2021-02" db="EMBL/GenBank/DDBJ databases">
        <authorList>
            <person name="Nowell W R."/>
        </authorList>
    </citation>
    <scope>NUCLEOTIDE SEQUENCE</scope>
</reference>
<dbReference type="Pfam" id="PF03496">
    <property type="entry name" value="ADPrib_exo_Tox"/>
    <property type="match status" value="1"/>
</dbReference>
<proteinExistence type="predicted"/>
<sequence length="498" mass="57534">MTSAKPLTDEFHANLDNQNLEIFCLIWLDANANVKDARATEQKLRSIINQLKKFQDVAQCQKYIEKCSQNERLVMIVSGRLGREIVPSIYKLRQVISIYVYCMDKESNKKWADKFAKVKAVVVELDQLISQIEADHKIQKIVEEPLSINFFTTSTDAGKSTADVNGGFVFSQVLIDCLLRLKPTTKDKKELINRCKQQYEGNSVDLSIIQEFENNYSPDKALWWYTRQSFFYKTLNAVLRTENIHMIFLFRAFISDIHHLLQKYQAKDFVRVFRSQLMSSDELETLKQRQGQFISVNSFFSTSTEYRQALSFLNDSVAKTGLERVLFNIDADPKIVTAKSCADISAHSEFAHESEVLFTLGSIFRLKSIIHSRDDNVWIIRMILCSENEHDLREVLMYMKQQTGSGETNLRTLGKVLWKMGKLDLAEQYFIRLLKELPPNDHLLGNLYEELGELASQKGDYNKSIEWHQKLLALKNPKVLIDVDKTSEISISMGKFIE</sequence>
<dbReference type="OrthoDB" id="10034949at2759"/>
<dbReference type="Proteomes" id="UP000677228">
    <property type="component" value="Unassembled WGS sequence"/>
</dbReference>
<comment type="caution">
    <text evidence="3">The sequence shown here is derived from an EMBL/GenBank/DDBJ whole genome shotgun (WGS) entry which is preliminary data.</text>
</comment>
<dbReference type="SUPFAM" id="SSF48452">
    <property type="entry name" value="TPR-like"/>
    <property type="match status" value="1"/>
</dbReference>
<dbReference type="Proteomes" id="UP000681722">
    <property type="component" value="Unassembled WGS sequence"/>
</dbReference>
<dbReference type="SUPFAM" id="SSF56399">
    <property type="entry name" value="ADP-ribosylation"/>
    <property type="match status" value="1"/>
</dbReference>
<dbReference type="EMBL" id="CAJNOQ010023912">
    <property type="protein sequence ID" value="CAF1521502.1"/>
    <property type="molecule type" value="Genomic_DNA"/>
</dbReference>
<dbReference type="Gene3D" id="3.90.176.10">
    <property type="entry name" value="Toxin ADP-ribosyltransferase, Chain A, domain 1"/>
    <property type="match status" value="1"/>
</dbReference>
<keyword evidence="6" id="KW-1185">Reference proteome</keyword>
<dbReference type="GO" id="GO:0005576">
    <property type="term" value="C:extracellular region"/>
    <property type="evidence" value="ECO:0007669"/>
    <property type="project" value="InterPro"/>
</dbReference>
<evidence type="ECO:0000313" key="4">
    <source>
        <dbReference type="EMBL" id="CAF3597386.1"/>
    </source>
</evidence>
<accession>A0A815USI0</accession>
<protein>
    <recommendedName>
        <fullName evidence="1">ADP ribosyltransferase domain-containing protein</fullName>
    </recommendedName>
</protein>
<evidence type="ECO:0000259" key="1">
    <source>
        <dbReference type="Pfam" id="PF03496"/>
    </source>
</evidence>
<dbReference type="Proteomes" id="UP000663829">
    <property type="component" value="Unassembled WGS sequence"/>
</dbReference>
<dbReference type="EMBL" id="CAJOBA010001466">
    <property type="protein sequence ID" value="CAF3597386.1"/>
    <property type="molecule type" value="Genomic_DNA"/>
</dbReference>
<feature type="domain" description="ADP ribosyltransferase" evidence="1">
    <location>
        <begin position="219"/>
        <end position="371"/>
    </location>
</feature>
<evidence type="ECO:0000313" key="5">
    <source>
        <dbReference type="EMBL" id="CAF4380798.1"/>
    </source>
</evidence>
<name>A0A815USI0_9BILA</name>
<dbReference type="EMBL" id="CAJOBC010089468">
    <property type="protein sequence ID" value="CAF4380798.1"/>
    <property type="molecule type" value="Genomic_DNA"/>
</dbReference>
<dbReference type="Proteomes" id="UP000682733">
    <property type="component" value="Unassembled WGS sequence"/>
</dbReference>